<accession>A0A368F946</accession>
<proteinExistence type="predicted"/>
<comment type="caution">
    <text evidence="1">The sequence shown here is derived from an EMBL/GenBank/DDBJ whole genome shotgun (WGS) entry which is preliminary data.</text>
</comment>
<dbReference type="STRING" id="29170.A0A368F946"/>
<evidence type="ECO:0008006" key="3">
    <source>
        <dbReference type="Google" id="ProtNLM"/>
    </source>
</evidence>
<name>A0A368F946_ANCCA</name>
<dbReference type="InterPro" id="IPR010920">
    <property type="entry name" value="LSM_dom_sf"/>
</dbReference>
<keyword evidence="2" id="KW-1185">Reference proteome</keyword>
<reference evidence="1 2" key="1">
    <citation type="submission" date="2014-10" db="EMBL/GenBank/DDBJ databases">
        <title>Draft genome of the hookworm Ancylostoma caninum.</title>
        <authorList>
            <person name="Mitreva M."/>
        </authorList>
    </citation>
    <scope>NUCLEOTIDE SEQUENCE [LARGE SCALE GENOMIC DNA]</scope>
    <source>
        <strain evidence="1 2">Baltimore</strain>
    </source>
</reference>
<dbReference type="AlphaFoldDB" id="A0A368F946"/>
<sequence>MTSSLDSFMNRVISVITGDGRNIVGMMKGFDQLVSAKIHMSASTPNHKASNRSNSVYTLYEEIICELLARLF</sequence>
<evidence type="ECO:0000313" key="1">
    <source>
        <dbReference type="EMBL" id="RCN28684.1"/>
    </source>
</evidence>
<dbReference type="SUPFAM" id="SSF50182">
    <property type="entry name" value="Sm-like ribonucleoproteins"/>
    <property type="match status" value="1"/>
</dbReference>
<dbReference type="Proteomes" id="UP000252519">
    <property type="component" value="Unassembled WGS sequence"/>
</dbReference>
<dbReference type="Gene3D" id="2.30.30.100">
    <property type="match status" value="1"/>
</dbReference>
<evidence type="ECO:0000313" key="2">
    <source>
        <dbReference type="Proteomes" id="UP000252519"/>
    </source>
</evidence>
<dbReference type="EMBL" id="JOJR01002403">
    <property type="protein sequence ID" value="RCN28684.1"/>
    <property type="molecule type" value="Genomic_DNA"/>
</dbReference>
<protein>
    <recommendedName>
        <fullName evidence="3">LSM domain-containing protein</fullName>
    </recommendedName>
</protein>
<gene>
    <name evidence="1" type="ORF">ANCCAN_25568</name>
</gene>
<organism evidence="1 2">
    <name type="scientific">Ancylostoma caninum</name>
    <name type="common">Dog hookworm</name>
    <dbReference type="NCBI Taxonomy" id="29170"/>
    <lineage>
        <taxon>Eukaryota</taxon>
        <taxon>Metazoa</taxon>
        <taxon>Ecdysozoa</taxon>
        <taxon>Nematoda</taxon>
        <taxon>Chromadorea</taxon>
        <taxon>Rhabditida</taxon>
        <taxon>Rhabditina</taxon>
        <taxon>Rhabditomorpha</taxon>
        <taxon>Strongyloidea</taxon>
        <taxon>Ancylostomatidae</taxon>
        <taxon>Ancylostomatinae</taxon>
        <taxon>Ancylostoma</taxon>
    </lineage>
</organism>
<dbReference type="OrthoDB" id="10263346at2759"/>